<accession>M8BLT6</accession>
<reference evidence="1" key="1">
    <citation type="submission" date="2015-06" db="UniProtKB">
        <authorList>
            <consortium name="EnsemblPlants"/>
        </authorList>
    </citation>
    <scope>IDENTIFICATION</scope>
</reference>
<organism evidence="1">
    <name type="scientific">Aegilops tauschii</name>
    <name type="common">Tausch's goatgrass</name>
    <name type="synonym">Aegilops squarrosa</name>
    <dbReference type="NCBI Taxonomy" id="37682"/>
    <lineage>
        <taxon>Eukaryota</taxon>
        <taxon>Viridiplantae</taxon>
        <taxon>Streptophyta</taxon>
        <taxon>Embryophyta</taxon>
        <taxon>Tracheophyta</taxon>
        <taxon>Spermatophyta</taxon>
        <taxon>Magnoliopsida</taxon>
        <taxon>Liliopsida</taxon>
        <taxon>Poales</taxon>
        <taxon>Poaceae</taxon>
        <taxon>BOP clade</taxon>
        <taxon>Pooideae</taxon>
        <taxon>Triticodae</taxon>
        <taxon>Triticeae</taxon>
        <taxon>Triticinae</taxon>
        <taxon>Aegilops</taxon>
    </lineage>
</organism>
<name>M8BLT6_AEGTA</name>
<protein>
    <submittedName>
        <fullName evidence="1">Uncharacterized protein</fullName>
    </submittedName>
</protein>
<sequence length="59" mass="6300">MAKKNSSATSVRLMLILLVLLVFVGGILAQRGPSTCSNHIIITICGVHLSFFSAFSFTS</sequence>
<evidence type="ECO:0000313" key="1">
    <source>
        <dbReference type="EnsemblPlants" id="EMT22758"/>
    </source>
</evidence>
<dbReference type="AlphaFoldDB" id="M8BLT6"/>
<proteinExistence type="predicted"/>
<dbReference type="EnsemblPlants" id="EMT22758">
    <property type="protein sequence ID" value="EMT22758"/>
    <property type="gene ID" value="F775_09001"/>
</dbReference>